<evidence type="ECO:0000259" key="8">
    <source>
        <dbReference type="PROSITE" id="PS51012"/>
    </source>
</evidence>
<feature type="transmembrane region" description="Helical" evidence="6">
    <location>
        <begin position="270"/>
        <end position="293"/>
    </location>
</feature>
<name>A0ABV3DNT1_9ACTN</name>
<evidence type="ECO:0000256" key="2">
    <source>
        <dbReference type="ARBA" id="ARBA00022692"/>
    </source>
</evidence>
<evidence type="ECO:0000256" key="3">
    <source>
        <dbReference type="ARBA" id="ARBA00022989"/>
    </source>
</evidence>
<evidence type="ECO:0000313" key="10">
    <source>
        <dbReference type="Proteomes" id="UP001551482"/>
    </source>
</evidence>
<dbReference type="PANTHER" id="PTHR43229">
    <property type="entry name" value="NODULATION PROTEIN J"/>
    <property type="match status" value="1"/>
</dbReference>
<evidence type="ECO:0000313" key="9">
    <source>
        <dbReference type="EMBL" id="MEU8137416.1"/>
    </source>
</evidence>
<keyword evidence="6" id="KW-1003">Cell membrane</keyword>
<keyword evidence="2 6" id="KW-0812">Transmembrane</keyword>
<dbReference type="PANTHER" id="PTHR43229:SF2">
    <property type="entry name" value="NODULATION PROTEIN J"/>
    <property type="match status" value="1"/>
</dbReference>
<feature type="compositionally biased region" description="Polar residues" evidence="7">
    <location>
        <begin position="1"/>
        <end position="10"/>
    </location>
</feature>
<feature type="transmembrane region" description="Helical" evidence="6">
    <location>
        <begin position="104"/>
        <end position="127"/>
    </location>
</feature>
<keyword evidence="6" id="KW-0813">Transport</keyword>
<dbReference type="PIRSF" id="PIRSF006648">
    <property type="entry name" value="DrrB"/>
    <property type="match status" value="1"/>
</dbReference>
<comment type="similarity">
    <text evidence="6">Belongs to the ABC-2 integral membrane protein family.</text>
</comment>
<keyword evidence="10" id="KW-1185">Reference proteome</keyword>
<dbReference type="Pfam" id="PF01061">
    <property type="entry name" value="ABC2_membrane"/>
    <property type="match status" value="1"/>
</dbReference>
<dbReference type="EMBL" id="JBEZFP010000088">
    <property type="protein sequence ID" value="MEU8137416.1"/>
    <property type="molecule type" value="Genomic_DNA"/>
</dbReference>
<reference evidence="9 10" key="1">
    <citation type="submission" date="2024-06" db="EMBL/GenBank/DDBJ databases">
        <title>The Natural Products Discovery Center: Release of the First 8490 Sequenced Strains for Exploring Actinobacteria Biosynthetic Diversity.</title>
        <authorList>
            <person name="Kalkreuter E."/>
            <person name="Kautsar S.A."/>
            <person name="Yang D."/>
            <person name="Bader C.D."/>
            <person name="Teijaro C.N."/>
            <person name="Fluegel L."/>
            <person name="Davis C.M."/>
            <person name="Simpson J.R."/>
            <person name="Lauterbach L."/>
            <person name="Steele A.D."/>
            <person name="Gui C."/>
            <person name="Meng S."/>
            <person name="Li G."/>
            <person name="Viehrig K."/>
            <person name="Ye F."/>
            <person name="Su P."/>
            <person name="Kiefer A.F."/>
            <person name="Nichols A."/>
            <person name="Cepeda A.J."/>
            <person name="Yan W."/>
            <person name="Fan B."/>
            <person name="Jiang Y."/>
            <person name="Adhikari A."/>
            <person name="Zheng C.-J."/>
            <person name="Schuster L."/>
            <person name="Cowan T.M."/>
            <person name="Smanski M.J."/>
            <person name="Chevrette M.G."/>
            <person name="De Carvalho L.P.S."/>
            <person name="Shen B."/>
        </authorList>
    </citation>
    <scope>NUCLEOTIDE SEQUENCE [LARGE SCALE GENOMIC DNA]</scope>
    <source>
        <strain evidence="9 10">NPDC048946</strain>
    </source>
</reference>
<sequence>MTTATTHTDASSPESPGSSGSSGSGGPALRKSAPHEPGARSQVPRRSDPFAVVRHTLTLTWRNLVKLKHQPEQLIDLTLQPVIFIVMFVYLFGGAIEGSTHDYLQFVLPGILVQTVVFASLGTGVGLCEDVAKGVFDRFRSLPISRFAPLAGAVLGDICRYMVAIAMVFGFGSAIGFRVQTNALAALAAVGLVLVFAFAMCWIFALLGVVMKNPRSVQGTAMLVGFPLTFGANIFARTETMPGWLQAWVDVNPISHLTSAVRGLLVGGEVAGHAVATLLWAAAIFAVFAPLAVRRYKNNT</sequence>
<keyword evidence="4 6" id="KW-0472">Membrane</keyword>
<dbReference type="InterPro" id="IPR051784">
    <property type="entry name" value="Nod_factor_ABC_transporter"/>
</dbReference>
<accession>A0ABV3DNT1</accession>
<dbReference type="PROSITE" id="PS51012">
    <property type="entry name" value="ABC_TM2"/>
    <property type="match status" value="1"/>
</dbReference>
<feature type="transmembrane region" description="Helical" evidence="6">
    <location>
        <begin position="219"/>
        <end position="236"/>
    </location>
</feature>
<dbReference type="InterPro" id="IPR013525">
    <property type="entry name" value="ABC2_TM"/>
</dbReference>
<evidence type="ECO:0000256" key="1">
    <source>
        <dbReference type="ARBA" id="ARBA00004141"/>
    </source>
</evidence>
<feature type="domain" description="ABC transmembrane type-2" evidence="8">
    <location>
        <begin position="72"/>
        <end position="299"/>
    </location>
</feature>
<evidence type="ECO:0000256" key="7">
    <source>
        <dbReference type="SAM" id="MobiDB-lite"/>
    </source>
</evidence>
<feature type="transmembrane region" description="Helical" evidence="6">
    <location>
        <begin position="74"/>
        <end position="92"/>
    </location>
</feature>
<feature type="transmembrane region" description="Helical" evidence="6">
    <location>
        <begin position="147"/>
        <end position="171"/>
    </location>
</feature>
<feature type="region of interest" description="Disordered" evidence="7">
    <location>
        <begin position="1"/>
        <end position="45"/>
    </location>
</feature>
<evidence type="ECO:0000256" key="5">
    <source>
        <dbReference type="ARBA" id="ARBA00023251"/>
    </source>
</evidence>
<dbReference type="Proteomes" id="UP001551482">
    <property type="component" value="Unassembled WGS sequence"/>
</dbReference>
<organism evidence="9 10">
    <name type="scientific">Streptodolium elevatio</name>
    <dbReference type="NCBI Taxonomy" id="3157996"/>
    <lineage>
        <taxon>Bacteria</taxon>
        <taxon>Bacillati</taxon>
        <taxon>Actinomycetota</taxon>
        <taxon>Actinomycetes</taxon>
        <taxon>Kitasatosporales</taxon>
        <taxon>Streptomycetaceae</taxon>
        <taxon>Streptodolium</taxon>
    </lineage>
</organism>
<dbReference type="InterPro" id="IPR000412">
    <property type="entry name" value="ABC_2_transport"/>
</dbReference>
<comment type="subcellular location">
    <subcellularLocation>
        <location evidence="6">Cell membrane</location>
        <topology evidence="6">Multi-pass membrane protein</topology>
    </subcellularLocation>
    <subcellularLocation>
        <location evidence="1">Membrane</location>
        <topology evidence="1">Multi-pass membrane protein</topology>
    </subcellularLocation>
</comment>
<feature type="transmembrane region" description="Helical" evidence="6">
    <location>
        <begin position="183"/>
        <end position="207"/>
    </location>
</feature>
<comment type="caution">
    <text evidence="9">The sequence shown here is derived from an EMBL/GenBank/DDBJ whole genome shotgun (WGS) entry which is preliminary data.</text>
</comment>
<keyword evidence="3 6" id="KW-1133">Transmembrane helix</keyword>
<evidence type="ECO:0000256" key="6">
    <source>
        <dbReference type="RuleBase" id="RU361157"/>
    </source>
</evidence>
<keyword evidence="5" id="KW-0046">Antibiotic resistance</keyword>
<dbReference type="RefSeq" id="WP_358359281.1">
    <property type="nucleotide sequence ID" value="NZ_JBEZFP010000088.1"/>
</dbReference>
<evidence type="ECO:0000256" key="4">
    <source>
        <dbReference type="ARBA" id="ARBA00023136"/>
    </source>
</evidence>
<proteinExistence type="inferred from homology"/>
<dbReference type="InterPro" id="IPR047817">
    <property type="entry name" value="ABC2_TM_bact-type"/>
</dbReference>
<protein>
    <recommendedName>
        <fullName evidence="6">Transport permease protein</fullName>
    </recommendedName>
</protein>
<gene>
    <name evidence="9" type="ORF">AB0C36_28375</name>
</gene>